<dbReference type="InterPro" id="IPR050081">
    <property type="entry name" value="Ile-tRNA_ligase"/>
</dbReference>
<evidence type="ECO:0000256" key="8">
    <source>
        <dbReference type="ARBA" id="ARBA00023146"/>
    </source>
</evidence>
<dbReference type="EMBL" id="HBEW01003357">
    <property type="protein sequence ID" value="CAD8580371.1"/>
    <property type="molecule type" value="Transcribed_RNA"/>
</dbReference>
<dbReference type="NCBIfam" id="TIGR00392">
    <property type="entry name" value="ileS"/>
    <property type="match status" value="1"/>
</dbReference>
<feature type="region of interest" description="Disordered" evidence="12">
    <location>
        <begin position="56"/>
        <end position="78"/>
    </location>
</feature>
<evidence type="ECO:0000256" key="4">
    <source>
        <dbReference type="ARBA" id="ARBA00022598"/>
    </source>
</evidence>
<dbReference type="SUPFAM" id="SSF52374">
    <property type="entry name" value="Nucleotidylyl transferase"/>
    <property type="match status" value="1"/>
</dbReference>
<dbReference type="PROSITE" id="PS00178">
    <property type="entry name" value="AA_TRNA_LIGASE_I"/>
    <property type="match status" value="1"/>
</dbReference>
<evidence type="ECO:0000256" key="9">
    <source>
        <dbReference type="ARBA" id="ARBA00032665"/>
    </source>
</evidence>
<evidence type="ECO:0000259" key="13">
    <source>
        <dbReference type="Pfam" id="PF00133"/>
    </source>
</evidence>
<keyword evidence="6 11" id="KW-0067">ATP-binding</keyword>
<dbReference type="FunFam" id="3.40.50.620:FF:000111">
    <property type="entry name" value="Mitochondrial isoleucyl-tRNA synthetase"/>
    <property type="match status" value="1"/>
</dbReference>
<dbReference type="GO" id="GO:0006428">
    <property type="term" value="P:isoleucyl-tRNA aminoacylation"/>
    <property type="evidence" value="ECO:0007669"/>
    <property type="project" value="InterPro"/>
</dbReference>
<dbReference type="GO" id="GO:0000049">
    <property type="term" value="F:tRNA binding"/>
    <property type="evidence" value="ECO:0007669"/>
    <property type="project" value="InterPro"/>
</dbReference>
<name>A0A7S0KHJ7_9CHLO</name>
<comment type="catalytic activity">
    <reaction evidence="10">
        <text>tRNA(Ile) + L-isoleucine + ATP = L-isoleucyl-tRNA(Ile) + AMP + diphosphate</text>
        <dbReference type="Rhea" id="RHEA:11060"/>
        <dbReference type="Rhea" id="RHEA-COMP:9666"/>
        <dbReference type="Rhea" id="RHEA-COMP:9695"/>
        <dbReference type="ChEBI" id="CHEBI:30616"/>
        <dbReference type="ChEBI" id="CHEBI:33019"/>
        <dbReference type="ChEBI" id="CHEBI:58045"/>
        <dbReference type="ChEBI" id="CHEBI:78442"/>
        <dbReference type="ChEBI" id="CHEBI:78528"/>
        <dbReference type="ChEBI" id="CHEBI:456215"/>
        <dbReference type="EC" id="6.1.1.5"/>
    </reaction>
</comment>
<keyword evidence="5 11" id="KW-0547">Nucleotide-binding</keyword>
<evidence type="ECO:0000256" key="2">
    <source>
        <dbReference type="ARBA" id="ARBA00005594"/>
    </source>
</evidence>
<dbReference type="EC" id="6.1.1.5" evidence="3"/>
<evidence type="ECO:0000256" key="10">
    <source>
        <dbReference type="ARBA" id="ARBA00048359"/>
    </source>
</evidence>
<feature type="compositionally biased region" description="Basic and acidic residues" evidence="12">
    <location>
        <begin position="57"/>
        <end position="73"/>
    </location>
</feature>
<dbReference type="GO" id="GO:0032543">
    <property type="term" value="P:mitochondrial translation"/>
    <property type="evidence" value="ECO:0007669"/>
    <property type="project" value="TreeGrafter"/>
</dbReference>
<dbReference type="Gene3D" id="3.90.740.10">
    <property type="entry name" value="Valyl/Leucyl/Isoleucyl-tRNA synthetase, editing domain"/>
    <property type="match status" value="1"/>
</dbReference>
<dbReference type="GO" id="GO:0005524">
    <property type="term" value="F:ATP binding"/>
    <property type="evidence" value="ECO:0007669"/>
    <property type="project" value="UniProtKB-KW"/>
</dbReference>
<dbReference type="GO" id="GO:0005739">
    <property type="term" value="C:mitochondrion"/>
    <property type="evidence" value="ECO:0007669"/>
    <property type="project" value="UniProtKB-SubCell"/>
</dbReference>
<keyword evidence="8 11" id="KW-0030">Aminoacyl-tRNA synthetase</keyword>
<sequence length="1036" mass="114662">MTTARSSSSSSSSSSSCAGTMRPRCALVRAASRRRAGTTAPAFGAPARGLSVVVRAGKGEGDGGKGKEKKKDNAYGSTVRLPQTTFEMRANSVVKEPLMQKWWRDNGVYEHMKTRDAERFTLHDGPPYANGDLHIGHALNKILKDFVNRWQMVNGKNVRYVPGWDCHGLPIELKVLQSMDADARKELSPIKLRYKAKKFAMKTVESQRDQFMRYGIWADWEEPYMTLLPEYEAAQLEVFGKMFLNGHIYRGKKPVHWSPSSMTALAEAELEYPEGHVSQSIYVAFPVSDVPDSTPSELKELLSDASLAVWTTTPWTMPANAAVAVNARLDYSVCRVERTGKKLVVAEGLRETVAAKLESALTTLGTFKGQDFENVQYSHPFYERKSPMIIGGEYITTEAGTGLVHTAPGHGQDDYISGMKYGLPLLSPVDNAGLFTAEAGADLEGKSVLGDGNVLCIEKLTAAGALLKQEAYNHKYPYDWRTKKPTIFRATEQWFASVEGFREKALEAMDGLTFIPESGSKRMRPMVSGRSDWCISRQRAWGVPIPAFYHKDTNEVLMDESIITHFTEIVRKRGTDAWWEMEVEELLPAQYKDKAADYVRGSDTMDVWFDSGSSWAGVVKSRGLSFPADLYLEGSDQHRGWFQSSLLTGVAATGEAPYKTILTHGFVLDEKGYKMSKSLGNVIDPRSVIEGGKNQKTEPGYGADTLRLWVASTDYTGDVNIGMNIIKQTSESYRKLRGTIRFLMGVLDDFNPAEAVAYENLPAFDKYILQRLDETMSDIEKAYDSYTYSQVVSAVTSFTTFLSNVYLDVSKDKLYIGEQSDIERRACQTVVSAIVERLIAAIAPLTPHMAEEAYQALPYDKPDGAISVFTRGWPKRPEAWSRFPASEVAFWDSFLEIRDTVNKVIEDSRTAKLLGASLEAKVTVHCADGDFAAKLTSDEIKRQLRYLFIVSDVEIVSSGNEAVAGCDFKSVVDIPGAGAVSVGVRRAAGHKCARCWNFSTLVGSDAKHSQLCERCAPIVLKNHPDLVVAAEPVASA</sequence>
<feature type="compositionally biased region" description="Low complexity" evidence="12">
    <location>
        <begin position="1"/>
        <end position="16"/>
    </location>
</feature>
<evidence type="ECO:0000256" key="12">
    <source>
        <dbReference type="SAM" id="MobiDB-lite"/>
    </source>
</evidence>
<feature type="domain" description="Aminoacyl-tRNA synthetase class Ia" evidence="13">
    <location>
        <begin position="99"/>
        <end position="721"/>
    </location>
</feature>
<dbReference type="PANTHER" id="PTHR42765:SF1">
    <property type="entry name" value="ISOLEUCINE--TRNA LIGASE, MITOCHONDRIAL"/>
    <property type="match status" value="1"/>
</dbReference>
<comment type="similarity">
    <text evidence="2 11">Belongs to the class-I aminoacyl-tRNA synthetase family.</text>
</comment>
<dbReference type="GO" id="GO:0048608">
    <property type="term" value="P:reproductive structure development"/>
    <property type="evidence" value="ECO:0007669"/>
    <property type="project" value="UniProtKB-ARBA"/>
</dbReference>
<dbReference type="FunFam" id="3.90.740.10:FF:000009">
    <property type="entry name" value="Isoleucyl-tRNA synthetase 2, mitochondrial"/>
    <property type="match status" value="1"/>
</dbReference>
<dbReference type="GO" id="GO:0004822">
    <property type="term" value="F:isoleucine-tRNA ligase activity"/>
    <property type="evidence" value="ECO:0007669"/>
    <property type="project" value="UniProtKB-EC"/>
</dbReference>
<dbReference type="InterPro" id="IPR001412">
    <property type="entry name" value="aa-tRNA-synth_I_CS"/>
</dbReference>
<evidence type="ECO:0000313" key="16">
    <source>
        <dbReference type="EMBL" id="CAD8580371.1"/>
    </source>
</evidence>
<dbReference type="AlphaFoldDB" id="A0A7S0KHJ7"/>
<dbReference type="PRINTS" id="PR00984">
    <property type="entry name" value="TRNASYNTHILE"/>
</dbReference>
<dbReference type="GO" id="GO:0009791">
    <property type="term" value="P:post-embryonic development"/>
    <property type="evidence" value="ECO:0007669"/>
    <property type="project" value="UniProtKB-ARBA"/>
</dbReference>
<dbReference type="InterPro" id="IPR010663">
    <property type="entry name" value="Znf_FPG/IleRS"/>
</dbReference>
<proteinExistence type="inferred from homology"/>
<evidence type="ECO:0000256" key="5">
    <source>
        <dbReference type="ARBA" id="ARBA00022741"/>
    </source>
</evidence>
<evidence type="ECO:0000256" key="1">
    <source>
        <dbReference type="ARBA" id="ARBA00004173"/>
    </source>
</evidence>
<evidence type="ECO:0000256" key="11">
    <source>
        <dbReference type="RuleBase" id="RU363035"/>
    </source>
</evidence>
<dbReference type="InterPro" id="IPR009008">
    <property type="entry name" value="Val/Leu/Ile-tRNA-synth_edit"/>
</dbReference>
<dbReference type="InterPro" id="IPR002301">
    <property type="entry name" value="Ile-tRNA-ligase"/>
</dbReference>
<evidence type="ECO:0000259" key="14">
    <source>
        <dbReference type="Pfam" id="PF06827"/>
    </source>
</evidence>
<evidence type="ECO:0000256" key="3">
    <source>
        <dbReference type="ARBA" id="ARBA00013165"/>
    </source>
</evidence>
<dbReference type="SUPFAM" id="SSF50677">
    <property type="entry name" value="ValRS/IleRS/LeuRS editing domain"/>
    <property type="match status" value="1"/>
</dbReference>
<dbReference type="InterPro" id="IPR013155">
    <property type="entry name" value="M/V/L/I-tRNA-synth_anticd-bd"/>
</dbReference>
<feature type="region of interest" description="Disordered" evidence="12">
    <location>
        <begin position="1"/>
        <end position="22"/>
    </location>
</feature>
<dbReference type="InterPro" id="IPR002300">
    <property type="entry name" value="aa-tRNA-synth_Ia"/>
</dbReference>
<dbReference type="Gene3D" id="1.10.10.830">
    <property type="entry name" value="Ile-tRNA synthetase CP2 domain-like"/>
    <property type="match status" value="1"/>
</dbReference>
<dbReference type="GO" id="GO:0002161">
    <property type="term" value="F:aminoacyl-tRNA deacylase activity"/>
    <property type="evidence" value="ECO:0007669"/>
    <property type="project" value="InterPro"/>
</dbReference>
<keyword evidence="7 11" id="KW-0648">Protein biosynthesis</keyword>
<dbReference type="InterPro" id="IPR014729">
    <property type="entry name" value="Rossmann-like_a/b/a_fold"/>
</dbReference>
<dbReference type="InterPro" id="IPR023585">
    <property type="entry name" value="Ile-tRNA-ligase_type1"/>
</dbReference>
<dbReference type="CDD" id="cd00818">
    <property type="entry name" value="IleRS_core"/>
    <property type="match status" value="1"/>
</dbReference>
<evidence type="ECO:0000259" key="15">
    <source>
        <dbReference type="Pfam" id="PF08264"/>
    </source>
</evidence>
<dbReference type="InterPro" id="IPR009080">
    <property type="entry name" value="tRNAsynth_Ia_anticodon-bd"/>
</dbReference>
<dbReference type="CDD" id="cd07960">
    <property type="entry name" value="Anticodon_Ia_Ile_BEm"/>
    <property type="match status" value="1"/>
</dbReference>
<dbReference type="Pfam" id="PF08264">
    <property type="entry name" value="Anticodon_1"/>
    <property type="match status" value="1"/>
</dbReference>
<evidence type="ECO:0000256" key="7">
    <source>
        <dbReference type="ARBA" id="ARBA00022917"/>
    </source>
</evidence>
<gene>
    <name evidence="16" type="ORF">OMED0929_LOCUS2767</name>
</gene>
<accession>A0A7S0KHJ7</accession>
<dbReference type="Pfam" id="PF06827">
    <property type="entry name" value="zf-FPG_IleRS"/>
    <property type="match status" value="1"/>
</dbReference>
<dbReference type="InterPro" id="IPR033708">
    <property type="entry name" value="Anticodon_Ile_BEm"/>
</dbReference>
<dbReference type="Gene3D" id="3.40.50.620">
    <property type="entry name" value="HUPs"/>
    <property type="match status" value="2"/>
</dbReference>
<dbReference type="PANTHER" id="PTHR42765">
    <property type="entry name" value="SOLEUCYL-TRNA SYNTHETASE"/>
    <property type="match status" value="1"/>
</dbReference>
<evidence type="ECO:0000256" key="6">
    <source>
        <dbReference type="ARBA" id="ARBA00022840"/>
    </source>
</evidence>
<dbReference type="Gene3D" id="1.10.730.20">
    <property type="match status" value="1"/>
</dbReference>
<feature type="domain" description="Zinc finger FPG/IleRS-type" evidence="14">
    <location>
        <begin position="989"/>
        <end position="1017"/>
    </location>
</feature>
<dbReference type="HAMAP" id="MF_02002">
    <property type="entry name" value="Ile_tRNA_synth_type1"/>
    <property type="match status" value="1"/>
</dbReference>
<feature type="domain" description="Methionyl/Valyl/Leucyl/Isoleucyl-tRNA synthetase anticodon-binding" evidence="15">
    <location>
        <begin position="765"/>
        <end position="923"/>
    </location>
</feature>
<comment type="subcellular location">
    <subcellularLocation>
        <location evidence="1">Mitochondrion</location>
    </subcellularLocation>
</comment>
<dbReference type="Pfam" id="PF00133">
    <property type="entry name" value="tRNA-synt_1"/>
    <property type="match status" value="1"/>
</dbReference>
<dbReference type="PROSITE" id="PS51257">
    <property type="entry name" value="PROKAR_LIPOPROTEIN"/>
    <property type="match status" value="1"/>
</dbReference>
<organism evidence="16">
    <name type="scientific">Ostreococcus mediterraneus</name>
    <dbReference type="NCBI Taxonomy" id="1486918"/>
    <lineage>
        <taxon>Eukaryota</taxon>
        <taxon>Viridiplantae</taxon>
        <taxon>Chlorophyta</taxon>
        <taxon>Mamiellophyceae</taxon>
        <taxon>Mamiellales</taxon>
        <taxon>Bathycoccaceae</taxon>
        <taxon>Ostreococcus</taxon>
    </lineage>
</organism>
<keyword evidence="4 11" id="KW-0436">Ligase</keyword>
<dbReference type="SUPFAM" id="SSF47323">
    <property type="entry name" value="Anticodon-binding domain of a subclass of class I aminoacyl-tRNA synthetases"/>
    <property type="match status" value="1"/>
</dbReference>
<protein>
    <recommendedName>
        <fullName evidence="3">isoleucine--tRNA ligase</fullName>
        <ecNumber evidence="3">6.1.1.5</ecNumber>
    </recommendedName>
    <alternativeName>
        <fullName evidence="9">Isoleucyl-tRNA synthetase</fullName>
    </alternativeName>
</protein>
<reference evidence="16" key="1">
    <citation type="submission" date="2021-01" db="EMBL/GenBank/DDBJ databases">
        <authorList>
            <person name="Corre E."/>
            <person name="Pelletier E."/>
            <person name="Niang G."/>
            <person name="Scheremetjew M."/>
            <person name="Finn R."/>
            <person name="Kale V."/>
            <person name="Holt S."/>
            <person name="Cochrane G."/>
            <person name="Meng A."/>
            <person name="Brown T."/>
            <person name="Cohen L."/>
        </authorList>
    </citation>
    <scope>NUCLEOTIDE SEQUENCE</scope>
    <source>
        <strain evidence="16">Clade-D-RCC2572</strain>
    </source>
</reference>